<dbReference type="GO" id="GO:0009432">
    <property type="term" value="P:SOS response"/>
    <property type="evidence" value="ECO:0007669"/>
    <property type="project" value="TreeGrafter"/>
</dbReference>
<dbReference type="EMBL" id="JACHMD010000001">
    <property type="protein sequence ID" value="MBB4667223.1"/>
    <property type="molecule type" value="Genomic_DNA"/>
</dbReference>
<evidence type="ECO:0000256" key="1">
    <source>
        <dbReference type="ARBA" id="ARBA00004496"/>
    </source>
</evidence>
<dbReference type="Pfam" id="PF00817">
    <property type="entry name" value="IMS"/>
    <property type="match status" value="1"/>
</dbReference>
<accession>A0A7W7FJK6</accession>
<dbReference type="InterPro" id="IPR001126">
    <property type="entry name" value="UmuC"/>
</dbReference>
<evidence type="ECO:0000256" key="3">
    <source>
        <dbReference type="ARBA" id="ARBA00011245"/>
    </source>
</evidence>
<evidence type="ECO:0000256" key="9">
    <source>
        <dbReference type="ARBA" id="ARBA00022723"/>
    </source>
</evidence>
<organism evidence="20 21">
    <name type="scientific">Microbacterium marinum</name>
    <dbReference type="NCBI Taxonomy" id="421115"/>
    <lineage>
        <taxon>Bacteria</taxon>
        <taxon>Bacillati</taxon>
        <taxon>Actinomycetota</taxon>
        <taxon>Actinomycetes</taxon>
        <taxon>Micrococcales</taxon>
        <taxon>Microbacteriaceae</taxon>
        <taxon>Microbacterium</taxon>
    </lineage>
</organism>
<evidence type="ECO:0000256" key="13">
    <source>
        <dbReference type="ARBA" id="ARBA00023125"/>
    </source>
</evidence>
<evidence type="ECO:0000256" key="8">
    <source>
        <dbReference type="ARBA" id="ARBA00022705"/>
    </source>
</evidence>
<protein>
    <recommendedName>
        <fullName evidence="17">DNA polymerase IV</fullName>
        <shortName evidence="17">Pol IV</shortName>
        <ecNumber evidence="17">2.7.7.7</ecNumber>
    </recommendedName>
</protein>
<feature type="active site" evidence="17">
    <location>
        <position position="122"/>
    </location>
</feature>
<keyword evidence="8 17" id="KW-0235">DNA replication</keyword>
<dbReference type="SUPFAM" id="SSF56672">
    <property type="entry name" value="DNA/RNA polymerases"/>
    <property type="match status" value="1"/>
</dbReference>
<feature type="site" description="Substrate discrimination" evidence="17">
    <location>
        <position position="32"/>
    </location>
</feature>
<evidence type="ECO:0000256" key="5">
    <source>
        <dbReference type="ARBA" id="ARBA00022490"/>
    </source>
</evidence>
<dbReference type="CDD" id="cd03586">
    <property type="entry name" value="PolY_Pol_IV_kappa"/>
    <property type="match status" value="1"/>
</dbReference>
<dbReference type="FunFam" id="3.40.1170.60:FF:000001">
    <property type="entry name" value="DNA polymerase IV"/>
    <property type="match status" value="1"/>
</dbReference>
<dbReference type="GO" id="GO:0005829">
    <property type="term" value="C:cytosol"/>
    <property type="evidence" value="ECO:0007669"/>
    <property type="project" value="TreeGrafter"/>
</dbReference>
<feature type="binding site" evidence="17">
    <location>
        <position position="121"/>
    </location>
    <ligand>
        <name>Mg(2+)</name>
        <dbReference type="ChEBI" id="CHEBI:18420"/>
    </ligand>
</feature>
<evidence type="ECO:0000256" key="18">
    <source>
        <dbReference type="SAM" id="MobiDB-lite"/>
    </source>
</evidence>
<dbReference type="InterPro" id="IPR043128">
    <property type="entry name" value="Rev_trsase/Diguanyl_cyclase"/>
</dbReference>
<keyword evidence="11 17" id="KW-0460">Magnesium</keyword>
<dbReference type="GO" id="GO:0003684">
    <property type="term" value="F:damaged DNA binding"/>
    <property type="evidence" value="ECO:0007669"/>
    <property type="project" value="InterPro"/>
</dbReference>
<comment type="catalytic activity">
    <reaction evidence="16 17">
        <text>DNA(n) + a 2'-deoxyribonucleoside 5'-triphosphate = DNA(n+1) + diphosphate</text>
        <dbReference type="Rhea" id="RHEA:22508"/>
        <dbReference type="Rhea" id="RHEA-COMP:17339"/>
        <dbReference type="Rhea" id="RHEA-COMP:17340"/>
        <dbReference type="ChEBI" id="CHEBI:33019"/>
        <dbReference type="ChEBI" id="CHEBI:61560"/>
        <dbReference type="ChEBI" id="CHEBI:173112"/>
        <dbReference type="EC" id="2.7.7.7"/>
    </reaction>
</comment>
<dbReference type="GO" id="GO:0006281">
    <property type="term" value="P:DNA repair"/>
    <property type="evidence" value="ECO:0007669"/>
    <property type="project" value="UniProtKB-UniRule"/>
</dbReference>
<dbReference type="SUPFAM" id="SSF100879">
    <property type="entry name" value="Lesion bypass DNA polymerase (Y-family), little finger domain"/>
    <property type="match status" value="1"/>
</dbReference>
<gene>
    <name evidence="17" type="primary">dinB</name>
    <name evidence="20" type="ORF">BKA24_001932</name>
</gene>
<feature type="region of interest" description="Disordered" evidence="18">
    <location>
        <begin position="393"/>
        <end position="424"/>
    </location>
</feature>
<dbReference type="GO" id="GO:0006261">
    <property type="term" value="P:DNA-templated DNA replication"/>
    <property type="evidence" value="ECO:0007669"/>
    <property type="project" value="UniProtKB-UniRule"/>
</dbReference>
<evidence type="ECO:0000256" key="10">
    <source>
        <dbReference type="ARBA" id="ARBA00022763"/>
    </source>
</evidence>
<dbReference type="Gene3D" id="3.30.70.270">
    <property type="match status" value="1"/>
</dbReference>
<keyword evidence="7 17" id="KW-0548">Nucleotidyltransferase</keyword>
<evidence type="ECO:0000256" key="6">
    <source>
        <dbReference type="ARBA" id="ARBA00022679"/>
    </source>
</evidence>
<feature type="binding site" evidence="17">
    <location>
        <position position="27"/>
    </location>
    <ligand>
        <name>Mg(2+)</name>
        <dbReference type="ChEBI" id="CHEBI:18420"/>
    </ligand>
</feature>
<dbReference type="Pfam" id="PF11799">
    <property type="entry name" value="IMS_C"/>
    <property type="match status" value="1"/>
</dbReference>
<evidence type="ECO:0000256" key="4">
    <source>
        <dbReference type="ARBA" id="ARBA00022457"/>
    </source>
</evidence>
<dbReference type="GO" id="GO:0042276">
    <property type="term" value="P:error-prone translesion synthesis"/>
    <property type="evidence" value="ECO:0007669"/>
    <property type="project" value="TreeGrafter"/>
</dbReference>
<sequence length="424" mass="45511">MGRGDGTGRIVSADDADDTGTRILHVDMDAFYASVEVLHDPSLAGRPLIVGGMEGRGVVSSASYEARRFGVRSAMSVGRALQLCPQAIVVVPRFERYSEVSKKVMGIFRDITPLVEPLSIDEAFLDVGGARRLWGSPGRIGRMVRARVLAETGLTCSVGVAATKHVAKIASTASKPDGLLIVSEAETQAFLASRPVGALWGVGPKAVEALESRGIRMVSDVLRTPRGVLDRALGPALGARISQLARGHDPRSVQTEHTEKSIGHEETFLEDVADMATLRSEFRRLADRVAGRLRAGGWEARTIAVKVRLSDFTTLSRSVSVPEPTNVGQRIGDVAIELFSKIELSQPVRLVGVRAEKLVGGGFGGMALWDDDEDWRRVDAALDDARSRFGRGAVTRASTLGPRRDVNALPTNPRPPRNPDAGDT</sequence>
<evidence type="ECO:0000256" key="16">
    <source>
        <dbReference type="ARBA" id="ARBA00049244"/>
    </source>
</evidence>
<dbReference type="EC" id="2.7.7.7" evidence="17"/>
<evidence type="ECO:0000313" key="21">
    <source>
        <dbReference type="Proteomes" id="UP000573729"/>
    </source>
</evidence>
<dbReference type="PANTHER" id="PTHR11076:SF33">
    <property type="entry name" value="DNA POLYMERASE KAPPA"/>
    <property type="match status" value="1"/>
</dbReference>
<keyword evidence="12 17" id="KW-0239">DNA-directed DNA polymerase</keyword>
<dbReference type="PANTHER" id="PTHR11076">
    <property type="entry name" value="DNA REPAIR POLYMERASE UMUC / TRANSFERASE FAMILY MEMBER"/>
    <property type="match status" value="1"/>
</dbReference>
<comment type="caution">
    <text evidence="20">The sequence shown here is derived from an EMBL/GenBank/DDBJ whole genome shotgun (WGS) entry which is preliminary data.</text>
</comment>
<evidence type="ECO:0000256" key="2">
    <source>
        <dbReference type="ARBA" id="ARBA00010945"/>
    </source>
</evidence>
<evidence type="ECO:0000256" key="17">
    <source>
        <dbReference type="HAMAP-Rule" id="MF_01113"/>
    </source>
</evidence>
<evidence type="ECO:0000259" key="19">
    <source>
        <dbReference type="PROSITE" id="PS50173"/>
    </source>
</evidence>
<dbReference type="Gene3D" id="1.10.150.20">
    <property type="entry name" value="5' to 3' exonuclease, C-terminal subdomain"/>
    <property type="match status" value="1"/>
</dbReference>
<evidence type="ECO:0000256" key="11">
    <source>
        <dbReference type="ARBA" id="ARBA00022842"/>
    </source>
</evidence>
<comment type="subcellular location">
    <subcellularLocation>
        <location evidence="1 17">Cytoplasm</location>
    </subcellularLocation>
</comment>
<dbReference type="GO" id="GO:0000287">
    <property type="term" value="F:magnesium ion binding"/>
    <property type="evidence" value="ECO:0007669"/>
    <property type="project" value="UniProtKB-UniRule"/>
</dbReference>
<dbReference type="Gene3D" id="3.30.1490.100">
    <property type="entry name" value="DNA polymerase, Y-family, little finger domain"/>
    <property type="match status" value="1"/>
</dbReference>
<evidence type="ECO:0000313" key="20">
    <source>
        <dbReference type="EMBL" id="MBB4667223.1"/>
    </source>
</evidence>
<evidence type="ECO:0000256" key="7">
    <source>
        <dbReference type="ARBA" id="ARBA00022695"/>
    </source>
</evidence>
<proteinExistence type="inferred from homology"/>
<dbReference type="InterPro" id="IPR043502">
    <property type="entry name" value="DNA/RNA_pol_sf"/>
</dbReference>
<keyword evidence="4 17" id="KW-0515">Mutator protein</keyword>
<dbReference type="NCBIfam" id="NF002677">
    <property type="entry name" value="PRK02406.1"/>
    <property type="match status" value="1"/>
</dbReference>
<dbReference type="InterPro" id="IPR017961">
    <property type="entry name" value="DNA_pol_Y-fam_little_finger"/>
</dbReference>
<name>A0A7W7FJK6_9MICO</name>
<evidence type="ECO:0000256" key="15">
    <source>
        <dbReference type="ARBA" id="ARBA00025589"/>
    </source>
</evidence>
<dbReference type="InterPro" id="IPR036775">
    <property type="entry name" value="DNA_pol_Y-fam_lit_finger_sf"/>
</dbReference>
<keyword evidence="9 17" id="KW-0479">Metal-binding</keyword>
<comment type="cofactor">
    <cofactor evidence="17">
        <name>Mg(2+)</name>
        <dbReference type="ChEBI" id="CHEBI:18420"/>
    </cofactor>
    <text evidence="17">Binds 2 magnesium ions per subunit.</text>
</comment>
<keyword evidence="6 17" id="KW-0808">Transferase</keyword>
<dbReference type="PROSITE" id="PS50173">
    <property type="entry name" value="UMUC"/>
    <property type="match status" value="1"/>
</dbReference>
<keyword evidence="14 17" id="KW-0234">DNA repair</keyword>
<keyword evidence="5 17" id="KW-0963">Cytoplasm</keyword>
<keyword evidence="21" id="KW-1185">Reference proteome</keyword>
<evidence type="ECO:0000256" key="12">
    <source>
        <dbReference type="ARBA" id="ARBA00022932"/>
    </source>
</evidence>
<evidence type="ECO:0000256" key="14">
    <source>
        <dbReference type="ARBA" id="ARBA00023204"/>
    </source>
</evidence>
<dbReference type="InterPro" id="IPR050116">
    <property type="entry name" value="DNA_polymerase-Y"/>
</dbReference>
<keyword evidence="10 17" id="KW-0227">DNA damage</keyword>
<dbReference type="GO" id="GO:0003887">
    <property type="term" value="F:DNA-directed DNA polymerase activity"/>
    <property type="evidence" value="ECO:0007669"/>
    <property type="project" value="UniProtKB-UniRule"/>
</dbReference>
<dbReference type="FunFam" id="3.30.1490.100:FF:000004">
    <property type="entry name" value="DNA polymerase IV"/>
    <property type="match status" value="1"/>
</dbReference>
<keyword evidence="13 17" id="KW-0238">DNA-binding</keyword>
<dbReference type="RefSeq" id="WP_184217513.1">
    <property type="nucleotide sequence ID" value="NZ_JACHMD010000001.1"/>
</dbReference>
<comment type="subunit">
    <text evidence="3 17">Monomer.</text>
</comment>
<comment type="similarity">
    <text evidence="2 17">Belongs to the DNA polymerase type-Y family.</text>
</comment>
<dbReference type="Gene3D" id="3.40.1170.60">
    <property type="match status" value="1"/>
</dbReference>
<dbReference type="InterPro" id="IPR022880">
    <property type="entry name" value="DNApol_IV"/>
</dbReference>
<reference evidence="20 21" key="1">
    <citation type="submission" date="2020-08" db="EMBL/GenBank/DDBJ databases">
        <title>Sequencing the genomes of 1000 actinobacteria strains.</title>
        <authorList>
            <person name="Klenk H.-P."/>
        </authorList>
    </citation>
    <scope>NUCLEOTIDE SEQUENCE [LARGE SCALE GENOMIC DNA]</scope>
    <source>
        <strain evidence="20 21">DSM 24947</strain>
    </source>
</reference>
<comment type="function">
    <text evidence="15 17">Poorly processive, error-prone DNA polymerase involved in untargeted mutagenesis. Copies undamaged DNA at stalled replication forks, which arise in vivo from mismatched or misaligned primer ends. These misaligned primers can be extended by PolIV. Exhibits no 3'-5' exonuclease (proofreading) activity. May be involved in translesional synthesis, in conjunction with the beta clamp from PolIII.</text>
</comment>
<dbReference type="NCBIfam" id="NF003015">
    <property type="entry name" value="PRK03858.1"/>
    <property type="match status" value="1"/>
</dbReference>
<dbReference type="Proteomes" id="UP000573729">
    <property type="component" value="Unassembled WGS sequence"/>
</dbReference>
<dbReference type="HAMAP" id="MF_01113">
    <property type="entry name" value="DNApol_IV"/>
    <property type="match status" value="1"/>
</dbReference>
<feature type="domain" description="UmuC" evidence="19">
    <location>
        <begin position="23"/>
        <end position="203"/>
    </location>
</feature>
<dbReference type="AlphaFoldDB" id="A0A7W7FJK6"/>